<dbReference type="GO" id="GO:0043565">
    <property type="term" value="F:sequence-specific DNA binding"/>
    <property type="evidence" value="ECO:0007669"/>
    <property type="project" value="TreeGrafter"/>
</dbReference>
<evidence type="ECO:0000256" key="4">
    <source>
        <dbReference type="PROSITE-ProRule" id="PRU00176"/>
    </source>
</evidence>
<feature type="compositionally biased region" description="Basic and acidic residues" evidence="5">
    <location>
        <begin position="706"/>
        <end position="752"/>
    </location>
</feature>
<dbReference type="OrthoDB" id="6159259at2759"/>
<evidence type="ECO:0000259" key="7">
    <source>
        <dbReference type="PROSITE" id="PS50800"/>
    </source>
</evidence>
<feature type="compositionally biased region" description="Low complexity" evidence="5">
    <location>
        <begin position="346"/>
        <end position="356"/>
    </location>
</feature>
<feature type="compositionally biased region" description="Basic and acidic residues" evidence="5">
    <location>
        <begin position="357"/>
        <end position="371"/>
    </location>
</feature>
<dbReference type="GO" id="GO:0006357">
    <property type="term" value="P:regulation of transcription by RNA polymerase II"/>
    <property type="evidence" value="ECO:0007669"/>
    <property type="project" value="TreeGrafter"/>
</dbReference>
<dbReference type="PANTHER" id="PTHR15683">
    <property type="entry name" value="SCAFFOLD ATTACHMENT FACTOR B-RELATED"/>
    <property type="match status" value="1"/>
</dbReference>
<evidence type="ECO:0000259" key="6">
    <source>
        <dbReference type="PROSITE" id="PS50102"/>
    </source>
</evidence>
<dbReference type="InterPro" id="IPR051738">
    <property type="entry name" value="SAF_Modulators"/>
</dbReference>
<feature type="compositionally biased region" description="Basic and acidic residues" evidence="5">
    <location>
        <begin position="330"/>
        <end position="342"/>
    </location>
</feature>
<dbReference type="STRING" id="37003.ENSKMAP00000010133"/>
<dbReference type="FunFam" id="1.10.720.30:FF:000010">
    <property type="entry name" value="SAFB-like transcription modulator isoform X2"/>
    <property type="match status" value="1"/>
</dbReference>
<dbReference type="PROSITE" id="PS50800">
    <property type="entry name" value="SAP"/>
    <property type="match status" value="1"/>
</dbReference>
<keyword evidence="9" id="KW-1185">Reference proteome</keyword>
<evidence type="ECO:0000256" key="2">
    <source>
        <dbReference type="ARBA" id="ARBA00022884"/>
    </source>
</evidence>
<dbReference type="InterPro" id="IPR036361">
    <property type="entry name" value="SAP_dom_sf"/>
</dbReference>
<feature type="compositionally biased region" description="Basic and acidic residues" evidence="5">
    <location>
        <begin position="90"/>
        <end position="115"/>
    </location>
</feature>
<keyword evidence="3" id="KW-0539">Nucleus</keyword>
<feature type="compositionally biased region" description="Basic and acidic residues" evidence="5">
    <location>
        <begin position="272"/>
        <end position="289"/>
    </location>
</feature>
<feature type="region of interest" description="Disordered" evidence="5">
    <location>
        <begin position="456"/>
        <end position="567"/>
    </location>
</feature>
<evidence type="ECO:0000313" key="9">
    <source>
        <dbReference type="Proteomes" id="UP000264800"/>
    </source>
</evidence>
<dbReference type="InterPro" id="IPR003034">
    <property type="entry name" value="SAP_dom"/>
</dbReference>
<feature type="compositionally biased region" description="Basic and acidic residues" evidence="5">
    <location>
        <begin position="802"/>
        <end position="816"/>
    </location>
</feature>
<feature type="compositionally biased region" description="Basic and acidic residues" evidence="5">
    <location>
        <begin position="537"/>
        <end position="560"/>
    </location>
</feature>
<dbReference type="InterPro" id="IPR012677">
    <property type="entry name" value="Nucleotide-bd_a/b_plait_sf"/>
</dbReference>
<dbReference type="InterPro" id="IPR035979">
    <property type="entry name" value="RBD_domain_sf"/>
</dbReference>
<evidence type="ECO:0000256" key="3">
    <source>
        <dbReference type="ARBA" id="ARBA00023242"/>
    </source>
</evidence>
<feature type="compositionally biased region" description="Polar residues" evidence="5">
    <location>
        <begin position="1007"/>
        <end position="1020"/>
    </location>
</feature>
<feature type="compositionally biased region" description="Acidic residues" evidence="5">
    <location>
        <begin position="290"/>
        <end position="303"/>
    </location>
</feature>
<evidence type="ECO:0000256" key="5">
    <source>
        <dbReference type="SAM" id="MobiDB-lite"/>
    </source>
</evidence>
<feature type="compositionally biased region" description="Acidic residues" evidence="5">
    <location>
        <begin position="140"/>
        <end position="166"/>
    </location>
</feature>
<dbReference type="Pfam" id="PF02037">
    <property type="entry name" value="SAP"/>
    <property type="match status" value="1"/>
</dbReference>
<dbReference type="InterPro" id="IPR000504">
    <property type="entry name" value="RRM_dom"/>
</dbReference>
<feature type="compositionally biased region" description="Basic and acidic residues" evidence="5">
    <location>
        <begin position="881"/>
        <end position="890"/>
    </location>
</feature>
<dbReference type="FunFam" id="3.30.70.330:FF:001167">
    <property type="entry name" value="SAFB-like, transcription modulator"/>
    <property type="match status" value="1"/>
</dbReference>
<name>A0A3Q3A1N5_KRYMA</name>
<feature type="compositionally biased region" description="Basic and acidic residues" evidence="5">
    <location>
        <begin position="498"/>
        <end position="527"/>
    </location>
</feature>
<feature type="compositionally biased region" description="Basic and acidic residues" evidence="5">
    <location>
        <begin position="957"/>
        <end position="969"/>
    </location>
</feature>
<dbReference type="SMART" id="SM00360">
    <property type="entry name" value="RRM"/>
    <property type="match status" value="1"/>
</dbReference>
<dbReference type="AlphaFoldDB" id="A0A3Q3A1N5"/>
<feature type="domain" description="SAP" evidence="7">
    <location>
        <begin position="13"/>
        <end position="47"/>
    </location>
</feature>
<feature type="region of interest" description="Disordered" evidence="5">
    <location>
        <begin position="706"/>
        <end position="1033"/>
    </location>
</feature>
<dbReference type="OMA" id="KAQPSHK"/>
<proteinExistence type="predicted"/>
<evidence type="ECO:0000256" key="1">
    <source>
        <dbReference type="ARBA" id="ARBA00004123"/>
    </source>
</evidence>
<dbReference type="Gene3D" id="1.10.720.30">
    <property type="entry name" value="SAP domain"/>
    <property type="match status" value="1"/>
</dbReference>
<sequence>MASGAISTDSKKISELRVVDLKSELKRRNLDTFGVKSVLVSRLKQAIEDEGGDPENIQKRVSTDSSTRRSGKAKGKKVDSDLETATEESTVSKETEESESEKDVTDTDDGSREISKPPPCEDSLAHSEAEPEPEVMTAEADSEPDPEPDPEVDEETEPEVDEDAEQEAEREAERDAEQEAEQEAERDAEQEAERDAEQEAERDAEQEAERDAEQEAEQDVEQDAEQEAENEVAEMDAEAPSSSREAEDDHLSVSIQNEDAITLEVDGDDLLETGKHVKLPDPEAEKGTDETETSAETSPDDDMKEEKLEGHKDGKKDDGSMKDDDDEDDVMKAEDEDKDSGKKGPSATGASGQAKSSSKDKDGKAGKDEKAASSNSTSSRNIWVSGLSSNTKAADLKNLFGKYGKVLSAKVVTKARSPGSKCYGLVTMTSSTEVARCISHLDCTELHGQQIYVERAKNDPFKKEPSKKEAEDKASSNKSNNKHSSTGTKQTNKAQPSHKKEEKKSEKLSEKDKDSSKNQEARNKKSDSVSSSTGPDSSKKDEKKRPRSKSPDKMVEDKAKGNFGFRQARPFNRGRYFDRPFVNPNMQRHPRWLIPPEQLAMLREKRQQFFHKWGGAVILPFDKLKEQKEERMRERMERVRRAEDLRRRREIAEQERRERVRIMREHEERENLLQERHRLEMERQKLERERLERERLERERIRIEQERRKEAERMAREREELRRQQEQLRFEQEKRNNLKRGREVEHGRRDDPYWNGNKKMQSESEVRLNQGTNYRQQNRFSNMNPRERGRFPDSGTQQPNTYERHNRFEGEPEAKKSRPAPPREASGFDRYPKNFETVRRPEPPPRADIDRRDGDDRRPAPMHSRPVAARPTMPAMSHNRAPRDGGHGWKNDGGMNTNKGEMRGPIRMRTERPGRDDLREGPPMNRGRSSFNERDERRPMVMNDQPFSSGRQVVVERSGREQGLRKEWHGGSSSQGGVFSNNRRMGDSRGSMMAPSSHSSSGLSRIVQITNSSMPASGTMSGFKPFKGTSRPF</sequence>
<dbReference type="GO" id="GO:0050684">
    <property type="term" value="P:regulation of mRNA processing"/>
    <property type="evidence" value="ECO:0007669"/>
    <property type="project" value="TreeGrafter"/>
</dbReference>
<feature type="compositionally biased region" description="Polar residues" evidence="5">
    <location>
        <begin position="971"/>
        <end position="983"/>
    </location>
</feature>
<dbReference type="GeneTree" id="ENSGT00940000156573"/>
<dbReference type="PROSITE" id="PS50102">
    <property type="entry name" value="RRM"/>
    <property type="match status" value="1"/>
</dbReference>
<dbReference type="SUPFAM" id="SSF68906">
    <property type="entry name" value="SAP domain"/>
    <property type="match status" value="1"/>
</dbReference>
<reference evidence="8" key="2">
    <citation type="submission" date="2025-09" db="UniProtKB">
        <authorList>
            <consortium name="Ensembl"/>
        </authorList>
    </citation>
    <scope>IDENTIFICATION</scope>
</reference>
<accession>A0A3Q3A1N5</accession>
<dbReference type="Ensembl" id="ENSKMAT00000010295.1">
    <property type="protein sequence ID" value="ENSKMAP00000010133.1"/>
    <property type="gene ID" value="ENSKMAG00000007570.1"/>
</dbReference>
<feature type="compositionally biased region" description="Polar residues" evidence="5">
    <location>
        <begin position="767"/>
        <end position="784"/>
    </location>
</feature>
<dbReference type="CTD" id="79811"/>
<dbReference type="Pfam" id="PF00076">
    <property type="entry name" value="RRM_1"/>
    <property type="match status" value="1"/>
</dbReference>
<dbReference type="SUPFAM" id="SSF54928">
    <property type="entry name" value="RNA-binding domain, RBD"/>
    <property type="match status" value="1"/>
</dbReference>
<evidence type="ECO:0000313" key="8">
    <source>
        <dbReference type="Ensembl" id="ENSKMAP00000010133.1"/>
    </source>
</evidence>
<dbReference type="Proteomes" id="UP000264800">
    <property type="component" value="Unplaced"/>
</dbReference>
<feature type="compositionally biased region" description="Basic and acidic residues" evidence="5">
    <location>
        <begin position="167"/>
        <end position="213"/>
    </location>
</feature>
<feature type="domain" description="RRM" evidence="6">
    <location>
        <begin position="380"/>
        <end position="458"/>
    </location>
</feature>
<dbReference type="GeneID" id="108228740"/>
<feature type="compositionally biased region" description="Acidic residues" evidence="5">
    <location>
        <begin position="214"/>
        <end position="237"/>
    </location>
</feature>
<feature type="compositionally biased region" description="Basic and acidic residues" evidence="5">
    <location>
        <begin position="826"/>
        <end position="859"/>
    </location>
</feature>
<dbReference type="RefSeq" id="XP_017259843.1">
    <property type="nucleotide sequence ID" value="XM_017404354.3"/>
</dbReference>
<feature type="compositionally biased region" description="Low complexity" evidence="5">
    <location>
        <begin position="476"/>
        <end position="485"/>
    </location>
</feature>
<feature type="compositionally biased region" description="Basic and acidic residues" evidence="5">
    <location>
        <begin position="900"/>
        <end position="920"/>
    </location>
</feature>
<comment type="subcellular location">
    <subcellularLocation>
        <location evidence="1">Nucleus</location>
    </subcellularLocation>
</comment>
<dbReference type="Gene3D" id="3.30.70.330">
    <property type="match status" value="1"/>
</dbReference>
<feature type="compositionally biased region" description="Polar residues" evidence="5">
    <location>
        <begin position="486"/>
        <end position="495"/>
    </location>
</feature>
<protein>
    <submittedName>
        <fullName evidence="8">SAFB-like, transcription modulator</fullName>
    </submittedName>
</protein>
<reference evidence="8" key="1">
    <citation type="submission" date="2025-08" db="UniProtKB">
        <authorList>
            <consortium name="Ensembl"/>
        </authorList>
    </citation>
    <scope>IDENTIFICATION</scope>
</reference>
<feature type="compositionally biased region" description="Basic and acidic residues" evidence="5">
    <location>
        <begin position="456"/>
        <end position="475"/>
    </location>
</feature>
<dbReference type="PANTHER" id="PTHR15683:SF5">
    <property type="entry name" value="SAFB-LIKE TRANSCRIPTION MODULATOR"/>
    <property type="match status" value="1"/>
</dbReference>
<organism evidence="8 9">
    <name type="scientific">Kryptolebias marmoratus</name>
    <name type="common">Mangrove killifish</name>
    <name type="synonym">Rivulus marmoratus</name>
    <dbReference type="NCBI Taxonomy" id="37003"/>
    <lineage>
        <taxon>Eukaryota</taxon>
        <taxon>Metazoa</taxon>
        <taxon>Chordata</taxon>
        <taxon>Craniata</taxon>
        <taxon>Vertebrata</taxon>
        <taxon>Euteleostomi</taxon>
        <taxon>Actinopterygii</taxon>
        <taxon>Neopterygii</taxon>
        <taxon>Teleostei</taxon>
        <taxon>Neoteleostei</taxon>
        <taxon>Acanthomorphata</taxon>
        <taxon>Ovalentaria</taxon>
        <taxon>Atherinomorphae</taxon>
        <taxon>Cyprinodontiformes</taxon>
        <taxon>Rivulidae</taxon>
        <taxon>Kryptolebias</taxon>
    </lineage>
</organism>
<keyword evidence="2 4" id="KW-0694">RNA-binding</keyword>
<feature type="compositionally biased region" description="Polar residues" evidence="5">
    <location>
        <begin position="375"/>
        <end position="388"/>
    </location>
</feature>
<feature type="compositionally biased region" description="Basic and acidic residues" evidence="5">
    <location>
        <begin position="304"/>
        <end position="322"/>
    </location>
</feature>
<dbReference type="SMART" id="SM00513">
    <property type="entry name" value="SAP"/>
    <property type="match status" value="1"/>
</dbReference>
<feature type="compositionally biased region" description="Low complexity" evidence="5">
    <location>
        <begin position="988"/>
        <end position="1005"/>
    </location>
</feature>
<dbReference type="GO" id="GO:0005634">
    <property type="term" value="C:nucleus"/>
    <property type="evidence" value="ECO:0007669"/>
    <property type="project" value="UniProtKB-SubCell"/>
</dbReference>
<feature type="region of interest" description="Disordered" evidence="5">
    <location>
        <begin position="46"/>
        <end position="388"/>
    </location>
</feature>
<dbReference type="GO" id="GO:0003723">
    <property type="term" value="F:RNA binding"/>
    <property type="evidence" value="ECO:0007669"/>
    <property type="project" value="UniProtKB-UniRule"/>
</dbReference>